<gene>
    <name evidence="2" type="ORF">JDV02_007270</name>
</gene>
<keyword evidence="3" id="KW-1185">Reference proteome</keyword>
<dbReference type="Gene3D" id="2.40.160.20">
    <property type="match status" value="1"/>
</dbReference>
<evidence type="ECO:0008006" key="4">
    <source>
        <dbReference type="Google" id="ProtNLM"/>
    </source>
</evidence>
<evidence type="ECO:0000313" key="2">
    <source>
        <dbReference type="EMBL" id="UNI21265.1"/>
    </source>
</evidence>
<proteinExistence type="predicted"/>
<dbReference type="OrthoDB" id="3426753at2759"/>
<evidence type="ECO:0000256" key="1">
    <source>
        <dbReference type="SAM" id="SignalP"/>
    </source>
</evidence>
<protein>
    <recommendedName>
        <fullName evidence="4">Dirigent protein</fullName>
    </recommendedName>
</protein>
<dbReference type="Proteomes" id="UP000829364">
    <property type="component" value="Chromosome 6"/>
</dbReference>
<accession>A0A9Q8QKC5</accession>
<evidence type="ECO:0000313" key="3">
    <source>
        <dbReference type="Proteomes" id="UP000829364"/>
    </source>
</evidence>
<sequence length="188" mass="19879">MHLLLCLATVAGALSTRIAGEGVYRQPEAKSALTAKVEIGGAPANATTFDGVTSVIPIRGGVVGGSFFQGNLVANLSSSAERVLPGSNGGKTEVETRWVLEDGKGQRILANMHGMTTYANEALHGFGVARLMTDVDQYSWVSWETFSVEWTGEYYTGTAEFEVFSLASGGRRDGKPIKALLPPPGKAQ</sequence>
<feature type="chain" id="PRO_5040470492" description="Dirigent protein" evidence="1">
    <location>
        <begin position="16"/>
        <end position="188"/>
    </location>
</feature>
<reference evidence="2" key="1">
    <citation type="submission" date="2021-11" db="EMBL/GenBank/DDBJ databases">
        <title>Purpureocillium_takamizusanense_genome.</title>
        <authorList>
            <person name="Nguyen N.-H."/>
        </authorList>
    </citation>
    <scope>NUCLEOTIDE SEQUENCE</scope>
    <source>
        <strain evidence="2">PT3</strain>
    </source>
</reference>
<keyword evidence="1" id="KW-0732">Signal</keyword>
<dbReference type="KEGG" id="ptkz:JDV02_007270"/>
<dbReference type="AlphaFoldDB" id="A0A9Q8QKC5"/>
<feature type="signal peptide" evidence="1">
    <location>
        <begin position="1"/>
        <end position="15"/>
    </location>
</feature>
<dbReference type="GeneID" id="72069218"/>
<organism evidence="2 3">
    <name type="scientific">Purpureocillium takamizusanense</name>
    <dbReference type="NCBI Taxonomy" id="2060973"/>
    <lineage>
        <taxon>Eukaryota</taxon>
        <taxon>Fungi</taxon>
        <taxon>Dikarya</taxon>
        <taxon>Ascomycota</taxon>
        <taxon>Pezizomycotina</taxon>
        <taxon>Sordariomycetes</taxon>
        <taxon>Hypocreomycetidae</taxon>
        <taxon>Hypocreales</taxon>
        <taxon>Ophiocordycipitaceae</taxon>
        <taxon>Purpureocillium</taxon>
    </lineage>
</organism>
<name>A0A9Q8QKC5_9HYPO</name>
<dbReference type="Pfam" id="PF11578">
    <property type="entry name" value="DUF3237"/>
    <property type="match status" value="1"/>
</dbReference>
<dbReference type="RefSeq" id="XP_047844746.1">
    <property type="nucleotide sequence ID" value="XM_047988748.1"/>
</dbReference>
<dbReference type="EMBL" id="CP086359">
    <property type="protein sequence ID" value="UNI21265.1"/>
    <property type="molecule type" value="Genomic_DNA"/>
</dbReference>